<accession>A0A5R9GCS7</accession>
<feature type="signal peptide" evidence="5">
    <location>
        <begin position="1"/>
        <end position="28"/>
    </location>
</feature>
<evidence type="ECO:0000256" key="3">
    <source>
        <dbReference type="ARBA" id="ARBA00022448"/>
    </source>
</evidence>
<evidence type="ECO:0000313" key="6">
    <source>
        <dbReference type="EMBL" id="TLS50463.1"/>
    </source>
</evidence>
<gene>
    <name evidence="6" type="ORF">FE782_20810</name>
</gene>
<dbReference type="AlphaFoldDB" id="A0A5R9GCS7"/>
<dbReference type="RefSeq" id="WP_138196211.1">
    <property type="nucleotide sequence ID" value="NZ_VCIW01000015.1"/>
</dbReference>
<proteinExistence type="inferred from homology"/>
<dbReference type="PANTHER" id="PTHR43649">
    <property type="entry name" value="ARABINOSE-BINDING PROTEIN-RELATED"/>
    <property type="match status" value="1"/>
</dbReference>
<comment type="subcellular location">
    <subcellularLocation>
        <location evidence="1">Cell envelope</location>
    </subcellularLocation>
</comment>
<feature type="chain" id="PRO_5038339137" evidence="5">
    <location>
        <begin position="29"/>
        <end position="517"/>
    </location>
</feature>
<evidence type="ECO:0000256" key="5">
    <source>
        <dbReference type="SAM" id="SignalP"/>
    </source>
</evidence>
<name>A0A5R9GCS7_9BACL</name>
<dbReference type="Gene3D" id="3.40.190.10">
    <property type="entry name" value="Periplasmic binding protein-like II"/>
    <property type="match status" value="1"/>
</dbReference>
<dbReference type="OrthoDB" id="2675752at2"/>
<keyword evidence="4 5" id="KW-0732">Signal</keyword>
<reference evidence="6 7" key="1">
    <citation type="submission" date="2019-05" db="EMBL/GenBank/DDBJ databases">
        <authorList>
            <person name="Narsing Rao M.P."/>
            <person name="Li W.J."/>
        </authorList>
    </citation>
    <scope>NUCLEOTIDE SEQUENCE [LARGE SCALE GENOMIC DNA]</scope>
    <source>
        <strain evidence="6 7">SYSU_K30003</strain>
    </source>
</reference>
<evidence type="ECO:0000256" key="1">
    <source>
        <dbReference type="ARBA" id="ARBA00004196"/>
    </source>
</evidence>
<dbReference type="PANTHER" id="PTHR43649:SF31">
    <property type="entry name" value="SN-GLYCEROL-3-PHOSPHATE-BINDING PERIPLASMIC PROTEIN UGPB"/>
    <property type="match status" value="1"/>
</dbReference>
<dbReference type="InterPro" id="IPR050490">
    <property type="entry name" value="Bact_solute-bd_prot1"/>
</dbReference>
<organism evidence="6 7">
    <name type="scientific">Paenibacillus antri</name>
    <dbReference type="NCBI Taxonomy" id="2582848"/>
    <lineage>
        <taxon>Bacteria</taxon>
        <taxon>Bacillati</taxon>
        <taxon>Bacillota</taxon>
        <taxon>Bacilli</taxon>
        <taxon>Bacillales</taxon>
        <taxon>Paenibacillaceae</taxon>
        <taxon>Paenibacillus</taxon>
    </lineage>
</organism>
<keyword evidence="3" id="KW-0813">Transport</keyword>
<protein>
    <submittedName>
        <fullName evidence="6">Extracellular solute-binding protein</fullName>
    </submittedName>
</protein>
<dbReference type="Pfam" id="PF01547">
    <property type="entry name" value="SBP_bac_1"/>
    <property type="match status" value="1"/>
</dbReference>
<sequence length="517" mass="58532">MKLLSRKSKLTRTVAVSMASVLSLSALAACSQGEAQTDNTERVLRIGTLQGYGDDEWFRSQFTELFEFANPNIKIEIVPAVDSSMYRYSSEPYDPSKQPDPMEELKKMMQGDNPPDLVMMEFNNLSELVNENLLMPLDPLITADKFDTSKIVPTVLDGIKESSPDGKLYALAPLFSSSALFYNKKMFQDAGVAFPTDNMTWDQVFDLGRQLSGGEGENQKYGFSFTTYQGGDSFYEMQMYTQPLQLSYYDQTGDKMAVDSDSWENVWKKIVDLRKQKIIPGPPNWEAQPMKEPGPFDWDNFLSGRTAMAISSYYYINELINANKTAETNDKLDPIDWDVVTLPTHPEAPGIGGQIYLQGMMGINAKAQNDKDAWEFMKFVNGDDWARLKSRSQGTLVSNKEYLQPKEGMSYNIGAFYQLKPAPIQDEMEMYRKYPNIYMVQSIGQQKFQEVLDGKKEVRQALKEWQTEGDAMLQQMREDPNFQGGNWGEPGMPEPLPIDTEAKAEEAATEEAVEVTE</sequence>
<dbReference type="Proteomes" id="UP000309676">
    <property type="component" value="Unassembled WGS sequence"/>
</dbReference>
<dbReference type="EMBL" id="VCIW01000015">
    <property type="protein sequence ID" value="TLS50463.1"/>
    <property type="molecule type" value="Genomic_DNA"/>
</dbReference>
<dbReference type="SUPFAM" id="SSF53850">
    <property type="entry name" value="Periplasmic binding protein-like II"/>
    <property type="match status" value="1"/>
</dbReference>
<comment type="caution">
    <text evidence="6">The sequence shown here is derived from an EMBL/GenBank/DDBJ whole genome shotgun (WGS) entry which is preliminary data.</text>
</comment>
<keyword evidence="7" id="KW-1185">Reference proteome</keyword>
<dbReference type="GO" id="GO:0030313">
    <property type="term" value="C:cell envelope"/>
    <property type="evidence" value="ECO:0007669"/>
    <property type="project" value="UniProtKB-SubCell"/>
</dbReference>
<evidence type="ECO:0000256" key="4">
    <source>
        <dbReference type="ARBA" id="ARBA00022729"/>
    </source>
</evidence>
<evidence type="ECO:0000313" key="7">
    <source>
        <dbReference type="Proteomes" id="UP000309676"/>
    </source>
</evidence>
<evidence type="ECO:0000256" key="2">
    <source>
        <dbReference type="ARBA" id="ARBA00008520"/>
    </source>
</evidence>
<dbReference type="InterPro" id="IPR006059">
    <property type="entry name" value="SBP"/>
</dbReference>
<dbReference type="PROSITE" id="PS51257">
    <property type="entry name" value="PROKAR_LIPOPROTEIN"/>
    <property type="match status" value="1"/>
</dbReference>
<comment type="similarity">
    <text evidence="2">Belongs to the bacterial solute-binding protein 1 family.</text>
</comment>